<dbReference type="Proteomes" id="UP000232587">
    <property type="component" value="Unassembled WGS sequence"/>
</dbReference>
<comment type="caution">
    <text evidence="1">The sequence shown here is derived from an EMBL/GenBank/DDBJ whole genome shotgun (WGS) entry which is preliminary data.</text>
</comment>
<gene>
    <name evidence="1" type="ORF">B0I00_3052</name>
</gene>
<dbReference type="OrthoDB" id="7875767at2"/>
<dbReference type="Pfam" id="PF09523">
    <property type="entry name" value="DUF2390"/>
    <property type="match status" value="1"/>
</dbReference>
<dbReference type="EMBL" id="PHUF01000006">
    <property type="protein sequence ID" value="PKB13616.1"/>
    <property type="molecule type" value="Genomic_DNA"/>
</dbReference>
<reference evidence="1 2" key="1">
    <citation type="submission" date="2017-11" db="EMBL/GenBank/DDBJ databases">
        <title>Genomic Encyclopedia of Type Strains, Phase III (KMG-III): the genomes of soil and plant-associated and newly described type strains.</title>
        <authorList>
            <person name="Whitman W."/>
        </authorList>
    </citation>
    <scope>NUCLEOTIDE SEQUENCE [LARGE SCALE GENOMIC DNA]</scope>
    <source>
        <strain evidence="1 2">CGMCC 1.12274</strain>
    </source>
</reference>
<organism evidence="1 2">
    <name type="scientific">Novosphingobium kunmingense</name>
    <dbReference type="NCBI Taxonomy" id="1211806"/>
    <lineage>
        <taxon>Bacteria</taxon>
        <taxon>Pseudomonadati</taxon>
        <taxon>Pseudomonadota</taxon>
        <taxon>Alphaproteobacteria</taxon>
        <taxon>Sphingomonadales</taxon>
        <taxon>Sphingomonadaceae</taxon>
        <taxon>Novosphingobium</taxon>
    </lineage>
</organism>
<dbReference type="AlphaFoldDB" id="A0A2N0H3V2"/>
<dbReference type="NCBIfam" id="TIGR02444">
    <property type="entry name" value="TIGR02444 family protein"/>
    <property type="match status" value="1"/>
</dbReference>
<evidence type="ECO:0000313" key="1">
    <source>
        <dbReference type="EMBL" id="PKB13616.1"/>
    </source>
</evidence>
<sequence>MADLEALTEDFWRFSLETYAKPGVQALSLALQDDHGCDVNLMLFCLWLADSQGIALESSGVGDLALAAGELNNELVSPVRSARRWLKSYGETAREGLSIKPEYDALKSVELKCERLVQRALVVRYRDGVLRSSMASPVSAARASFTAYAEAHKANPDAVKRLGELADRALERDPF</sequence>
<evidence type="ECO:0000313" key="2">
    <source>
        <dbReference type="Proteomes" id="UP000232587"/>
    </source>
</evidence>
<keyword evidence="2" id="KW-1185">Reference proteome</keyword>
<protein>
    <submittedName>
        <fullName evidence="1">Uncharacterized protein (TIGR02444 family)</fullName>
    </submittedName>
</protein>
<accession>A0A2N0H3V2</accession>
<dbReference type="RefSeq" id="WP_157812594.1">
    <property type="nucleotide sequence ID" value="NZ_PHUF01000006.1"/>
</dbReference>
<name>A0A2N0H3V2_9SPHN</name>
<proteinExistence type="predicted"/>
<dbReference type="InterPro" id="IPR012659">
    <property type="entry name" value="CHP02444"/>
</dbReference>